<evidence type="ECO:0000313" key="1">
    <source>
        <dbReference type="EMBL" id="CAG8491369.1"/>
    </source>
</evidence>
<name>A0A9N8WPD8_9GLOM</name>
<reference evidence="1" key="1">
    <citation type="submission" date="2021-06" db="EMBL/GenBank/DDBJ databases">
        <authorList>
            <person name="Kallberg Y."/>
            <person name="Tangrot J."/>
            <person name="Rosling A."/>
        </authorList>
    </citation>
    <scope>NUCLEOTIDE SEQUENCE</scope>
    <source>
        <strain evidence="1">UK204</strain>
    </source>
</reference>
<dbReference type="AlphaFoldDB" id="A0A9N8WPD8"/>
<evidence type="ECO:0000313" key="2">
    <source>
        <dbReference type="Proteomes" id="UP000789570"/>
    </source>
</evidence>
<keyword evidence="2" id="KW-1185">Reference proteome</keyword>
<sequence>MKNVTTELIEILIQFIIKYYRNISLSIENTNIDIILLQDSQRSSI</sequence>
<dbReference type="Proteomes" id="UP000789570">
    <property type="component" value="Unassembled WGS sequence"/>
</dbReference>
<proteinExistence type="predicted"/>
<gene>
    <name evidence="1" type="ORF">FCALED_LOCUS3232</name>
</gene>
<dbReference type="EMBL" id="CAJVPQ010000548">
    <property type="protein sequence ID" value="CAG8491369.1"/>
    <property type="molecule type" value="Genomic_DNA"/>
</dbReference>
<protein>
    <submittedName>
        <fullName evidence="1">4438_t:CDS:1</fullName>
    </submittedName>
</protein>
<comment type="caution">
    <text evidence="1">The sequence shown here is derived from an EMBL/GenBank/DDBJ whole genome shotgun (WGS) entry which is preliminary data.</text>
</comment>
<accession>A0A9N8WPD8</accession>
<organism evidence="1 2">
    <name type="scientific">Funneliformis caledonium</name>
    <dbReference type="NCBI Taxonomy" id="1117310"/>
    <lineage>
        <taxon>Eukaryota</taxon>
        <taxon>Fungi</taxon>
        <taxon>Fungi incertae sedis</taxon>
        <taxon>Mucoromycota</taxon>
        <taxon>Glomeromycotina</taxon>
        <taxon>Glomeromycetes</taxon>
        <taxon>Glomerales</taxon>
        <taxon>Glomeraceae</taxon>
        <taxon>Funneliformis</taxon>
    </lineage>
</organism>